<name>A0ABN7WZC8_GIGMA</name>
<dbReference type="Proteomes" id="UP000789901">
    <property type="component" value="Unassembled WGS sequence"/>
</dbReference>
<evidence type="ECO:0000313" key="2">
    <source>
        <dbReference type="EMBL" id="CAG8843104.1"/>
    </source>
</evidence>
<comment type="caution">
    <text evidence="2">The sequence shown here is derived from an EMBL/GenBank/DDBJ whole genome shotgun (WGS) entry which is preliminary data.</text>
</comment>
<organism evidence="2 3">
    <name type="scientific">Gigaspora margarita</name>
    <dbReference type="NCBI Taxonomy" id="4874"/>
    <lineage>
        <taxon>Eukaryota</taxon>
        <taxon>Fungi</taxon>
        <taxon>Fungi incertae sedis</taxon>
        <taxon>Mucoromycota</taxon>
        <taxon>Glomeromycotina</taxon>
        <taxon>Glomeromycetes</taxon>
        <taxon>Diversisporales</taxon>
        <taxon>Gigasporaceae</taxon>
        <taxon>Gigaspora</taxon>
    </lineage>
</organism>
<proteinExistence type="predicted"/>
<protein>
    <submittedName>
        <fullName evidence="2">10528_t:CDS:1</fullName>
    </submittedName>
</protein>
<keyword evidence="3" id="KW-1185">Reference proteome</keyword>
<feature type="region of interest" description="Disordered" evidence="1">
    <location>
        <begin position="308"/>
        <end position="334"/>
    </location>
</feature>
<evidence type="ECO:0000313" key="3">
    <source>
        <dbReference type="Proteomes" id="UP000789901"/>
    </source>
</evidence>
<dbReference type="EMBL" id="CAJVQB010071272">
    <property type="protein sequence ID" value="CAG8843104.1"/>
    <property type="molecule type" value="Genomic_DNA"/>
</dbReference>
<evidence type="ECO:0000256" key="1">
    <source>
        <dbReference type="SAM" id="MobiDB-lite"/>
    </source>
</evidence>
<sequence>FEKQMSFAELLRKSRLSTFDPSIPQVYTSYGRYKTRGEWGLKRNLPPFLRTNFITVNALDSIEHQTPYKSAQTMVKFTKCWKENFPLSKMVKPRKDEPSLINIGKMSDKEFKRFLKEKVEPRKYEWRKLIKEFDLTASTKVGEKELGLTSVETATKKYPTFDEFLNITYERRPPNVQGLTYSHNNPGTNIKIQGRILNRDIPGGFAVGISGIVANLVSQKATLVNRINREKIESFYVEKAEFNEYGKPSVRISKAPVYSTNDGLYSYDSIGSRKPFRHFFDSATPRKLDDGKDEEEILTRIRSLLSGITENKENDEKTTNDTESTKINDDSKYR</sequence>
<dbReference type="InterPro" id="IPR016712">
    <property type="entry name" value="Rbsml_bS1m-like"/>
</dbReference>
<feature type="non-terminal residue" evidence="2">
    <location>
        <position position="1"/>
    </location>
</feature>
<accession>A0ABN7WZC8</accession>
<feature type="compositionally biased region" description="Basic and acidic residues" evidence="1">
    <location>
        <begin position="310"/>
        <end position="334"/>
    </location>
</feature>
<dbReference type="PANTHER" id="PTHR28058:SF1">
    <property type="entry name" value="SMALL RIBOSOMAL SUBUNIT PROTEIN BS1M"/>
    <property type="match status" value="1"/>
</dbReference>
<gene>
    <name evidence="2" type="ORF">GMARGA_LOCUS36360</name>
</gene>
<dbReference type="PANTHER" id="PTHR28058">
    <property type="entry name" value="37S RIBOSOMAL PROTEIN MRP51, MITOCHONDRIAL"/>
    <property type="match status" value="1"/>
</dbReference>
<dbReference type="Pfam" id="PF11709">
    <property type="entry name" value="Mit_ribos_Mrp51"/>
    <property type="match status" value="1"/>
</dbReference>
<reference evidence="2 3" key="1">
    <citation type="submission" date="2021-06" db="EMBL/GenBank/DDBJ databases">
        <authorList>
            <person name="Kallberg Y."/>
            <person name="Tangrot J."/>
            <person name="Rosling A."/>
        </authorList>
    </citation>
    <scope>NUCLEOTIDE SEQUENCE [LARGE SCALE GENOMIC DNA]</scope>
    <source>
        <strain evidence="2 3">120-4 pot B 10/14</strain>
    </source>
</reference>